<dbReference type="WBParaSite" id="PSAMB.scaffold739size42317.g8324.t1">
    <property type="protein sequence ID" value="PSAMB.scaffold739size42317.g8324.t1"/>
    <property type="gene ID" value="PSAMB.scaffold739size42317.g8324"/>
</dbReference>
<reference evidence="3" key="1">
    <citation type="submission" date="2022-11" db="UniProtKB">
        <authorList>
            <consortium name="WormBaseParasite"/>
        </authorList>
    </citation>
    <scope>IDENTIFICATION</scope>
</reference>
<proteinExistence type="predicted"/>
<organism evidence="2 3">
    <name type="scientific">Plectus sambesii</name>
    <dbReference type="NCBI Taxonomy" id="2011161"/>
    <lineage>
        <taxon>Eukaryota</taxon>
        <taxon>Metazoa</taxon>
        <taxon>Ecdysozoa</taxon>
        <taxon>Nematoda</taxon>
        <taxon>Chromadorea</taxon>
        <taxon>Plectida</taxon>
        <taxon>Plectina</taxon>
        <taxon>Plectoidea</taxon>
        <taxon>Plectidae</taxon>
        <taxon>Plectus</taxon>
    </lineage>
</organism>
<evidence type="ECO:0000256" key="1">
    <source>
        <dbReference type="SAM" id="SignalP"/>
    </source>
</evidence>
<feature type="signal peptide" evidence="1">
    <location>
        <begin position="1"/>
        <end position="21"/>
    </location>
</feature>
<protein>
    <submittedName>
        <fullName evidence="3">Uncharacterized protein</fullName>
    </submittedName>
</protein>
<name>A0A914XB76_9BILA</name>
<keyword evidence="1" id="KW-0732">Signal</keyword>
<dbReference type="Proteomes" id="UP000887566">
    <property type="component" value="Unplaced"/>
</dbReference>
<accession>A0A914XB76</accession>
<sequence>MLSLTFLIGVFICAVVPVVTTVTDAPVTTPALFQGLVSHQRSMLSSRWLTLATPWFIVNDKTLSKEERHARVKDLGQSIDKLIAALTCDQLTVAENMGMVQVYLILTRFFKKYPSAHNELAVHVPDINQVGKTSTLPYYDP</sequence>
<feature type="chain" id="PRO_5037931215" evidence="1">
    <location>
        <begin position="22"/>
        <end position="141"/>
    </location>
</feature>
<evidence type="ECO:0000313" key="2">
    <source>
        <dbReference type="Proteomes" id="UP000887566"/>
    </source>
</evidence>
<evidence type="ECO:0000313" key="3">
    <source>
        <dbReference type="WBParaSite" id="PSAMB.scaffold739size42317.g8324.t1"/>
    </source>
</evidence>
<dbReference type="AlphaFoldDB" id="A0A914XB76"/>
<keyword evidence="2" id="KW-1185">Reference proteome</keyword>